<evidence type="ECO:0000313" key="3">
    <source>
        <dbReference type="Proteomes" id="UP000298653"/>
    </source>
</evidence>
<feature type="transmembrane region" description="Helical" evidence="1">
    <location>
        <begin position="215"/>
        <end position="239"/>
    </location>
</feature>
<protein>
    <submittedName>
        <fullName evidence="2">Transmembrane protein</fullName>
    </submittedName>
</protein>
<accession>A0A4P8IFX8</accession>
<feature type="transmembrane region" description="Helical" evidence="1">
    <location>
        <begin position="20"/>
        <end position="38"/>
    </location>
</feature>
<keyword evidence="1 2" id="KW-0812">Transmembrane</keyword>
<sequence length="245" mass="27590">MINLLKMERFHLFHNRTYWLSAFLIFMLGFITADTYVSELFGPEERIASSLGDVFNGMVYDSTFLLIIISCVLALILGQEFSFRTIHQEISAGHSRLMVFISKTTVYLSAFNLLALVYPTAGCIREFSRFGLSDPGSFFYALAKAAFNSFLLNSSVFLIPVLCCFGLKSMTKALSVTALVTFVSSLYLGYGMMLKLPVRFLPAFQIRKMVTGTDIFSIESLAVAVAWNAVLIYASWHIFRRCDLK</sequence>
<feature type="transmembrane region" description="Helical" evidence="1">
    <location>
        <begin position="58"/>
        <end position="77"/>
    </location>
</feature>
<dbReference type="KEGG" id="arf:AR1Y2_1359"/>
<feature type="transmembrane region" description="Helical" evidence="1">
    <location>
        <begin position="138"/>
        <end position="167"/>
    </location>
</feature>
<dbReference type="EMBL" id="CP040058">
    <property type="protein sequence ID" value="QCP34813.1"/>
    <property type="molecule type" value="Genomic_DNA"/>
</dbReference>
<keyword evidence="3" id="KW-1185">Reference proteome</keyword>
<feature type="transmembrane region" description="Helical" evidence="1">
    <location>
        <begin position="97"/>
        <end position="118"/>
    </location>
</feature>
<keyword evidence="1" id="KW-0472">Membrane</keyword>
<keyword evidence="1" id="KW-1133">Transmembrane helix</keyword>
<reference evidence="2 3" key="1">
    <citation type="submission" date="2019-05" db="EMBL/GenBank/DDBJ databases">
        <title>Complete genome sequencing of Anaerostipes rhamnosivorans.</title>
        <authorList>
            <person name="Bui T.P.N."/>
            <person name="de Vos W.M."/>
        </authorList>
    </citation>
    <scope>NUCLEOTIDE SEQUENCE [LARGE SCALE GENOMIC DNA]</scope>
    <source>
        <strain evidence="2 3">1y2</strain>
    </source>
</reference>
<name>A0A4P8IFX8_9FIRM</name>
<evidence type="ECO:0000256" key="1">
    <source>
        <dbReference type="SAM" id="Phobius"/>
    </source>
</evidence>
<feature type="transmembrane region" description="Helical" evidence="1">
    <location>
        <begin position="174"/>
        <end position="195"/>
    </location>
</feature>
<dbReference type="OrthoDB" id="1930566at2"/>
<organism evidence="2 3">
    <name type="scientific">Anaerostipes rhamnosivorans</name>
    <dbReference type="NCBI Taxonomy" id="1229621"/>
    <lineage>
        <taxon>Bacteria</taxon>
        <taxon>Bacillati</taxon>
        <taxon>Bacillota</taxon>
        <taxon>Clostridia</taxon>
        <taxon>Lachnospirales</taxon>
        <taxon>Lachnospiraceae</taxon>
        <taxon>Anaerostipes</taxon>
    </lineage>
</organism>
<dbReference type="Proteomes" id="UP000298653">
    <property type="component" value="Chromosome"/>
</dbReference>
<proteinExistence type="predicted"/>
<dbReference type="AlphaFoldDB" id="A0A4P8IFX8"/>
<gene>
    <name evidence="2" type="ORF">AR1Y2_1359</name>
</gene>
<evidence type="ECO:0000313" key="2">
    <source>
        <dbReference type="EMBL" id="QCP34813.1"/>
    </source>
</evidence>